<dbReference type="EMBL" id="CP096034">
    <property type="protein sequence ID" value="UPM53713.1"/>
    <property type="molecule type" value="Genomic_DNA"/>
</dbReference>
<dbReference type="InterPro" id="IPR024775">
    <property type="entry name" value="DinB-like"/>
</dbReference>
<evidence type="ECO:0000259" key="1">
    <source>
        <dbReference type="Pfam" id="PF12867"/>
    </source>
</evidence>
<keyword evidence="3" id="KW-1185">Reference proteome</keyword>
<gene>
    <name evidence="2" type="ORF">MY490_18310</name>
</gene>
<accession>A0ABY4JIQ1</accession>
<dbReference type="Proteomes" id="UP000830639">
    <property type="component" value="Chromosome"/>
</dbReference>
<proteinExistence type="predicted"/>
<feature type="domain" description="DinB-like" evidence="1">
    <location>
        <begin position="14"/>
        <end position="147"/>
    </location>
</feature>
<dbReference type="Gene3D" id="1.20.120.450">
    <property type="entry name" value="dinb family like domain"/>
    <property type="match status" value="1"/>
</dbReference>
<reference evidence="2 3" key="1">
    <citation type="submission" date="2022-04" db="EMBL/GenBank/DDBJ databases">
        <title>Mechanism of arsenic methylation and mitigation arsenic toxicity by Bacillus sp. LH14 from an Arsenic-Contaminated Paddy Soil.</title>
        <authorList>
            <person name="Wang D."/>
        </authorList>
    </citation>
    <scope>NUCLEOTIDE SEQUENCE [LARGE SCALE GENOMIC DNA]</scope>
    <source>
        <strain evidence="2 3">LH14</strain>
    </source>
</reference>
<evidence type="ECO:0000313" key="3">
    <source>
        <dbReference type="Proteomes" id="UP000830639"/>
    </source>
</evidence>
<sequence>MSTLSIEISEFNQLFDLLSQKTSNLSKEKLHWKKNERSWSIVEVLTHLLDHAFVVNFRLREVLAGSSVQLPAFNQDKWIAGQYANDGNVADVLETYRAILYYNSQLLKRITSDDWKKSGINPQNANVTVEDIIKSFISHVHLHLKQIQRILYEYSLI</sequence>
<dbReference type="InterPro" id="IPR034660">
    <property type="entry name" value="DinB/YfiT-like"/>
</dbReference>
<dbReference type="RefSeq" id="WP_248266957.1">
    <property type="nucleotide sequence ID" value="NZ_CP096034.1"/>
</dbReference>
<dbReference type="SUPFAM" id="SSF109854">
    <property type="entry name" value="DinB/YfiT-like putative metalloenzymes"/>
    <property type="match status" value="1"/>
</dbReference>
<protein>
    <submittedName>
        <fullName evidence="2">DinB family protein</fullName>
    </submittedName>
</protein>
<name>A0ABY4JIQ1_9BACI</name>
<dbReference type="Pfam" id="PF12867">
    <property type="entry name" value="DinB_2"/>
    <property type="match status" value="1"/>
</dbReference>
<organism evidence="2 3">
    <name type="scientific">Gottfriedia acidiceleris</name>
    <dbReference type="NCBI Taxonomy" id="371036"/>
    <lineage>
        <taxon>Bacteria</taxon>
        <taxon>Bacillati</taxon>
        <taxon>Bacillota</taxon>
        <taxon>Bacilli</taxon>
        <taxon>Bacillales</taxon>
        <taxon>Bacillaceae</taxon>
        <taxon>Gottfriedia</taxon>
    </lineage>
</organism>
<evidence type="ECO:0000313" key="2">
    <source>
        <dbReference type="EMBL" id="UPM53713.1"/>
    </source>
</evidence>